<evidence type="ECO:0000256" key="1">
    <source>
        <dbReference type="SAM" id="MobiDB-lite"/>
    </source>
</evidence>
<feature type="region of interest" description="Disordered" evidence="1">
    <location>
        <begin position="33"/>
        <end position="70"/>
    </location>
</feature>
<proteinExistence type="predicted"/>
<keyword evidence="2" id="KW-0732">Signal</keyword>
<feature type="signal peptide" evidence="2">
    <location>
        <begin position="1"/>
        <end position="26"/>
    </location>
</feature>
<dbReference type="EMBL" id="BAAAGU010000026">
    <property type="protein sequence ID" value="GAA0649021.1"/>
    <property type="molecule type" value="Genomic_DNA"/>
</dbReference>
<feature type="region of interest" description="Disordered" evidence="1">
    <location>
        <begin position="149"/>
        <end position="171"/>
    </location>
</feature>
<feature type="compositionally biased region" description="Polar residues" evidence="1">
    <location>
        <begin position="42"/>
        <end position="57"/>
    </location>
</feature>
<feature type="chain" id="PRO_5045668774" description="Lipoprotein" evidence="2">
    <location>
        <begin position="27"/>
        <end position="171"/>
    </location>
</feature>
<evidence type="ECO:0000313" key="4">
    <source>
        <dbReference type="Proteomes" id="UP001500724"/>
    </source>
</evidence>
<accession>A0ABN1HH72</accession>
<comment type="caution">
    <text evidence="3">The sequence shown here is derived from an EMBL/GenBank/DDBJ whole genome shotgun (WGS) entry which is preliminary data.</text>
</comment>
<keyword evidence="4" id="KW-1185">Reference proteome</keyword>
<evidence type="ECO:0008006" key="5">
    <source>
        <dbReference type="Google" id="ProtNLM"/>
    </source>
</evidence>
<evidence type="ECO:0000256" key="2">
    <source>
        <dbReference type="SAM" id="SignalP"/>
    </source>
</evidence>
<evidence type="ECO:0000313" key="3">
    <source>
        <dbReference type="EMBL" id="GAA0649021.1"/>
    </source>
</evidence>
<organism evidence="3 4">
    <name type="scientific">Streptomyces thermocarboxydovorans</name>
    <dbReference type="NCBI Taxonomy" id="59298"/>
    <lineage>
        <taxon>Bacteria</taxon>
        <taxon>Bacillati</taxon>
        <taxon>Actinomycetota</taxon>
        <taxon>Actinomycetes</taxon>
        <taxon>Kitasatosporales</taxon>
        <taxon>Streptomycetaceae</taxon>
        <taxon>Streptomyces</taxon>
    </lineage>
</organism>
<protein>
    <recommendedName>
        <fullName evidence="5">Lipoprotein</fullName>
    </recommendedName>
</protein>
<reference evidence="3 4" key="1">
    <citation type="journal article" date="2019" name="Int. J. Syst. Evol. Microbiol.">
        <title>The Global Catalogue of Microorganisms (GCM) 10K type strain sequencing project: providing services to taxonomists for standard genome sequencing and annotation.</title>
        <authorList>
            <consortium name="The Broad Institute Genomics Platform"/>
            <consortium name="The Broad Institute Genome Sequencing Center for Infectious Disease"/>
            <person name="Wu L."/>
            <person name="Ma J."/>
        </authorList>
    </citation>
    <scope>NUCLEOTIDE SEQUENCE [LARGE SCALE GENOMIC DNA]</scope>
    <source>
        <strain evidence="3 4">JCM 10367</strain>
    </source>
</reference>
<dbReference type="Proteomes" id="UP001500724">
    <property type="component" value="Unassembled WGS sequence"/>
</dbReference>
<gene>
    <name evidence="3" type="ORF">GCM10009535_28660</name>
</gene>
<name>A0ABN1HH72_9ACTN</name>
<sequence length="171" mass="16607">MTSVSSVTFSRVRSAALALGLAGALALTGCSDDGGGSGDSKASPTPSATAPSGNGATDTPEGPASDLEGSWLATTGGKAVALVVNGEQAGLFATGGTVCSGSAREDAGTTTIRLKCTNGNKDRTTGTVDSVSKKSLKVTWDSGLGTETYQKAEGGKLPPGLPTEGLGSAAP</sequence>